<evidence type="ECO:0000313" key="4">
    <source>
        <dbReference type="Proteomes" id="UP000240760"/>
    </source>
</evidence>
<dbReference type="AlphaFoldDB" id="A0A2T4BV67"/>
<proteinExistence type="predicted"/>
<sequence>MSLCMRRGTGQINQLDATRTIPSRGVVAAGSRTPYFPPFSTQVVSLSGPLCSRTPPSPPFPLQRVSRRSVAACLPFGSAGYQQLGSLPFGGAVCNVLLMIVLVLVRVCFVLVAAKSSLAPFFVHFDCTMPVDPRSSFVIWKFNRRYREPNGRVEVQRTEALGREPTGLETGMPKTQAGGSPTPSPKRLFDSAFAVPVRKATYSAFSRVIISGGSV</sequence>
<feature type="transmembrane region" description="Helical" evidence="2">
    <location>
        <begin position="89"/>
        <end position="114"/>
    </location>
</feature>
<dbReference type="EMBL" id="KZ679139">
    <property type="protein sequence ID" value="PTB73185.1"/>
    <property type="molecule type" value="Genomic_DNA"/>
</dbReference>
<name>A0A2T4BV67_TRILO</name>
<keyword evidence="4" id="KW-1185">Reference proteome</keyword>
<keyword evidence="2" id="KW-1133">Transmembrane helix</keyword>
<protein>
    <recommendedName>
        <fullName evidence="5">Transmembrane protein</fullName>
    </recommendedName>
</protein>
<evidence type="ECO:0008006" key="5">
    <source>
        <dbReference type="Google" id="ProtNLM"/>
    </source>
</evidence>
<keyword evidence="2" id="KW-0472">Membrane</keyword>
<reference evidence="3 4" key="1">
    <citation type="submission" date="2016-07" db="EMBL/GenBank/DDBJ databases">
        <title>Multiple horizontal gene transfer events from other fungi enriched the ability of initially mycotrophic Trichoderma (Ascomycota) to feed on dead plant biomass.</title>
        <authorList>
            <consortium name="DOE Joint Genome Institute"/>
            <person name="Aerts A."/>
            <person name="Atanasova L."/>
            <person name="Chenthamara K."/>
            <person name="Zhang J."/>
            <person name="Grujic M."/>
            <person name="Henrissat B."/>
            <person name="Kuo A."/>
            <person name="Salamov A."/>
            <person name="Lipzen A."/>
            <person name="Labutti K."/>
            <person name="Barry K."/>
            <person name="Miao Y."/>
            <person name="Rahimi M.J."/>
            <person name="Shen Q."/>
            <person name="Grigoriev I.V."/>
            <person name="Kubicek C.P."/>
            <person name="Druzhinina I.S."/>
        </authorList>
    </citation>
    <scope>NUCLEOTIDE SEQUENCE [LARGE SCALE GENOMIC DNA]</scope>
    <source>
        <strain evidence="3 4">ATCC 18648</strain>
    </source>
</reference>
<feature type="region of interest" description="Disordered" evidence="1">
    <location>
        <begin position="157"/>
        <end position="184"/>
    </location>
</feature>
<gene>
    <name evidence="3" type="ORF">M440DRAFT_143692</name>
</gene>
<accession>A0A2T4BV67</accession>
<evidence type="ECO:0000256" key="2">
    <source>
        <dbReference type="SAM" id="Phobius"/>
    </source>
</evidence>
<organism evidence="3 4">
    <name type="scientific">Trichoderma longibrachiatum ATCC 18648</name>
    <dbReference type="NCBI Taxonomy" id="983965"/>
    <lineage>
        <taxon>Eukaryota</taxon>
        <taxon>Fungi</taxon>
        <taxon>Dikarya</taxon>
        <taxon>Ascomycota</taxon>
        <taxon>Pezizomycotina</taxon>
        <taxon>Sordariomycetes</taxon>
        <taxon>Hypocreomycetidae</taxon>
        <taxon>Hypocreales</taxon>
        <taxon>Hypocreaceae</taxon>
        <taxon>Trichoderma</taxon>
    </lineage>
</organism>
<keyword evidence="2" id="KW-0812">Transmembrane</keyword>
<dbReference type="Proteomes" id="UP000240760">
    <property type="component" value="Unassembled WGS sequence"/>
</dbReference>
<evidence type="ECO:0000256" key="1">
    <source>
        <dbReference type="SAM" id="MobiDB-lite"/>
    </source>
</evidence>
<evidence type="ECO:0000313" key="3">
    <source>
        <dbReference type="EMBL" id="PTB73185.1"/>
    </source>
</evidence>